<sequence>MAAHPSDSISINRNRFDDIFHEYDDDLDEHLDTNVDFDNLYTYTGKDNDEDDGDMDILMDITSKQEEAVEEEEQLSQKLSQLSASGQNQTKGADRESTATTKKRPSSSTSIMKKLKADHANPPIESMPNYLSKANGKFDEILRSILAKQPLKYIDIEDLRQFAIFIHNMKCLELDRLLWNKYFESGSGELIKQEHIRSVLTIKRKQLPMLQWWPIDLRLKMIKRGQTTVTDPEDIDAEVCLDCVERVLMKYDQQTIFYQEHLKEIKARIGNSMTEEIENAIMAYVQQQGLSLYRIHIDKSIASVEYDYKDQLIKLEFYEQRTNRYQKEVFENLFQLKRETEQTKLDIAILKQRLAYKHLPKSFDSLRIPTPIDLDTITDSNLRQRLNEQCQKILQRTTSDMMLVYIAISETKYNEWQTKFDKAMNDMKKNLARDFIPENSTQSMLDIISDGHELDLVPRRSISQSKSILFNNCSPTLIQDTYHQYLSSKQIEFLNRGPTYVSPCQLHIQSESSSLSIDEILMKQLAPLRRQLTRVFTNYPVNLSRRMNFEQQIQQLFKESFHQPPIPISIKERVLIEKQLLQSIQYELKQHRLILRRTADDQNTYYLGQLDEFEQKTKEYMEDPIYYTFIGMINKKYTEQYHLNDILALIDSQLQVLNNKKLINHDYLNQFSTSHRSNLKLPHLYFLPETNDDVHMCVQPRFTSYQHSPVQRLAQYLEPLIRSLFDNICRSTTVLNSQDFDTKFFHYWMQQFHTKQGIQFATFKIHDLYSNISHKELLEALHTLLVNPLIIGRHDRLSNDAIVQLTSIVLRNNYFIYQDQIYRFARGCPLNLSLSQLLGSIYLHQWQTPLLRQIRLKDTFYVRFHDQGFLTWKESNDQLQIIFDELQQILPSEIQMTTFIGTHVHFLNCYLENIKGRLHTNVYRDTTQQPFVLPYFSSHPRLLHRKWYRFMLIRAAQFCYDFQDFQDERRYIEASFLANGYSLNFIEYLWRQLILQFHFSPLDLQNFDQDKFRSFRIEIHRCLKSPRQISQQEEEYNLMKNQKLIRIHYLFDWGARCEFNQNFQKLWCTIINEDPLFKSYGLKIILNSKHCYLSNALLASEHIK</sequence>
<dbReference type="Proteomes" id="UP000676336">
    <property type="component" value="Unassembled WGS sequence"/>
</dbReference>
<feature type="region of interest" description="Disordered" evidence="1">
    <location>
        <begin position="66"/>
        <end position="127"/>
    </location>
</feature>
<protein>
    <recommendedName>
        <fullName evidence="2">Helix-turn-helix domain-containing protein</fullName>
    </recommendedName>
</protein>
<proteinExistence type="predicted"/>
<evidence type="ECO:0000313" key="4">
    <source>
        <dbReference type="Proteomes" id="UP000676336"/>
    </source>
</evidence>
<dbReference type="EMBL" id="CAJOBI010000198">
    <property type="protein sequence ID" value="CAF3803757.1"/>
    <property type="molecule type" value="Genomic_DNA"/>
</dbReference>
<dbReference type="PANTHER" id="PTHR21301">
    <property type="entry name" value="REVERSE TRANSCRIPTASE"/>
    <property type="match status" value="1"/>
</dbReference>
<dbReference type="AlphaFoldDB" id="A0A8S2JCC9"/>
<dbReference type="Pfam" id="PF26215">
    <property type="entry name" value="HTH_animal"/>
    <property type="match status" value="1"/>
</dbReference>
<name>A0A8S2JCC9_9BILA</name>
<feature type="domain" description="Helix-turn-helix" evidence="2">
    <location>
        <begin position="932"/>
        <end position="988"/>
    </location>
</feature>
<organism evidence="3 4">
    <name type="scientific">Rotaria magnacalcarata</name>
    <dbReference type="NCBI Taxonomy" id="392030"/>
    <lineage>
        <taxon>Eukaryota</taxon>
        <taxon>Metazoa</taxon>
        <taxon>Spiralia</taxon>
        <taxon>Gnathifera</taxon>
        <taxon>Rotifera</taxon>
        <taxon>Eurotatoria</taxon>
        <taxon>Bdelloidea</taxon>
        <taxon>Philodinida</taxon>
        <taxon>Philodinidae</taxon>
        <taxon>Rotaria</taxon>
    </lineage>
</organism>
<reference evidence="3" key="1">
    <citation type="submission" date="2021-02" db="EMBL/GenBank/DDBJ databases">
        <authorList>
            <person name="Nowell W R."/>
        </authorList>
    </citation>
    <scope>NUCLEOTIDE SEQUENCE</scope>
</reference>
<comment type="caution">
    <text evidence="3">The sequence shown here is derived from an EMBL/GenBank/DDBJ whole genome shotgun (WGS) entry which is preliminary data.</text>
</comment>
<accession>A0A8S2JCC9</accession>
<evidence type="ECO:0000256" key="1">
    <source>
        <dbReference type="SAM" id="MobiDB-lite"/>
    </source>
</evidence>
<gene>
    <name evidence="3" type="ORF">SMN809_LOCUS1328</name>
</gene>
<evidence type="ECO:0000259" key="2">
    <source>
        <dbReference type="Pfam" id="PF26215"/>
    </source>
</evidence>
<evidence type="ECO:0000313" key="3">
    <source>
        <dbReference type="EMBL" id="CAF3803757.1"/>
    </source>
</evidence>
<dbReference type="InterPro" id="IPR058912">
    <property type="entry name" value="HTH_animal"/>
</dbReference>
<dbReference type="PANTHER" id="PTHR21301:SF10">
    <property type="entry name" value="REVERSE TRANSCRIPTASE DOMAIN-CONTAINING PROTEIN"/>
    <property type="match status" value="1"/>
</dbReference>